<dbReference type="HOGENOM" id="CLU_2245040_0_0_4"/>
<evidence type="ECO:0000313" key="4">
    <source>
        <dbReference type="Proteomes" id="UP000017184"/>
    </source>
</evidence>
<sequence length="104" mass="11404">MLTRLEEQFRAAANRIAIVHDQDFQTRIPYSHPPLPVSLPRLEPNSPTEQPPARPREGLPAQGASYTSAAHQKSILNHRIVGFPAACAVFVVLLVASSLPRFLG</sequence>
<dbReference type="STRING" id="946483.Cenrod_1123"/>
<keyword evidence="4" id="KW-1185">Reference proteome</keyword>
<evidence type="ECO:0000313" key="3">
    <source>
        <dbReference type="EMBL" id="AGX87216.1"/>
    </source>
</evidence>
<keyword evidence="2" id="KW-0472">Membrane</keyword>
<accession>U5N6P7</accession>
<dbReference type="KEGG" id="cbx:Cenrod_1123"/>
<gene>
    <name evidence="3" type="ORF">Cenrod_1123</name>
</gene>
<proteinExistence type="predicted"/>
<keyword evidence="2" id="KW-0812">Transmembrane</keyword>
<keyword evidence="2" id="KW-1133">Transmembrane helix</keyword>
<dbReference type="Proteomes" id="UP000017184">
    <property type="component" value="Chromosome"/>
</dbReference>
<dbReference type="AlphaFoldDB" id="U5N6P7"/>
<name>U5N6P7_9BURK</name>
<reference evidence="3 4" key="1">
    <citation type="journal article" date="2013" name="Genome Biol.">
        <title>Genomic analysis reveals key aspects of prokaryotic symbiosis in the phototrophic consortium "Chlorochromatium aggregatum".</title>
        <authorList>
            <person name="Liu Z."/>
            <person name="Muller J."/>
            <person name="Li T."/>
            <person name="Alvey R.M."/>
            <person name="Vogl K."/>
            <person name="Frigaard N.U."/>
            <person name="Rockwell N.C."/>
            <person name="Boyd E.S."/>
            <person name="Tomsho L.P."/>
            <person name="Schuster S.C."/>
            <person name="Henke P."/>
            <person name="Rohde M."/>
            <person name="Overmann J."/>
            <person name="Bryant D.A."/>
        </authorList>
    </citation>
    <scope>NUCLEOTIDE SEQUENCE [LARGE SCALE GENOMIC DNA]</scope>
    <source>
        <strain evidence="3">CR</strain>
    </source>
</reference>
<evidence type="ECO:0000256" key="2">
    <source>
        <dbReference type="SAM" id="Phobius"/>
    </source>
</evidence>
<feature type="transmembrane region" description="Helical" evidence="2">
    <location>
        <begin position="80"/>
        <end position="99"/>
    </location>
</feature>
<feature type="region of interest" description="Disordered" evidence="1">
    <location>
        <begin position="30"/>
        <end position="65"/>
    </location>
</feature>
<dbReference type="EMBL" id="CP004885">
    <property type="protein sequence ID" value="AGX87216.1"/>
    <property type="molecule type" value="Genomic_DNA"/>
</dbReference>
<protein>
    <submittedName>
        <fullName evidence="3">Uncharacterized protein</fullName>
    </submittedName>
</protein>
<organism evidence="3 4">
    <name type="scientific">Candidatus Symbiobacter mobilis CR</name>
    <dbReference type="NCBI Taxonomy" id="946483"/>
    <lineage>
        <taxon>Bacteria</taxon>
        <taxon>Pseudomonadati</taxon>
        <taxon>Pseudomonadota</taxon>
        <taxon>Betaproteobacteria</taxon>
        <taxon>Burkholderiales</taxon>
        <taxon>Comamonadaceae</taxon>
    </lineage>
</organism>
<evidence type="ECO:0000256" key="1">
    <source>
        <dbReference type="SAM" id="MobiDB-lite"/>
    </source>
</evidence>